<feature type="active site" description="Charge relay system" evidence="7">
    <location>
        <position position="310"/>
    </location>
</feature>
<evidence type="ECO:0000256" key="6">
    <source>
        <dbReference type="PIRNR" id="PIRNR000862"/>
    </source>
</evidence>
<sequence>CDRIEEAGYSCKTYDIITQDGYGLQVFRVGNSTGTIEAAPAVLLMHGLSSCSDAWVIEGLPNPLAYELVDRGYDVWLGNSRGNTYGSRHLNMTPDDRQFWRFSFHEIGTIDLPQTIDFILEQTQQTALHYVGHSQGSTIAFVLLSMRPEYNEKFKSLNMLAQAVYVSHIKSLVAKYSSIFVGKYTPLQSFIGDTAFFGQPILRQLLGFENCRSKDANPKLCAFLIQLVFGGNSAYLEKALLPNIFNTHPSTSSMHQLMHFVQMYTSQQFRQYDVGPEGNLKRYNQSTPPEYDLSNVNPRFPIHLFYSDYDELSSKTDAENLSQVLGNKSVSHFIDLEQFAHMDFVWASNIKQVINQPVIEIINEVENFLRNEVKDSLESIEVR</sequence>
<dbReference type="GO" id="GO:0016042">
    <property type="term" value="P:lipid catabolic process"/>
    <property type="evidence" value="ECO:0007669"/>
    <property type="project" value="UniProtKB-KW"/>
</dbReference>
<dbReference type="STRING" id="35570.A0A1I8NU42"/>
<feature type="active site" description="Charge relay system" evidence="7">
    <location>
        <position position="341"/>
    </location>
</feature>
<keyword evidence="5" id="KW-0325">Glycoprotein</keyword>
<dbReference type="InterPro" id="IPR025483">
    <property type="entry name" value="Lipase_euk"/>
</dbReference>
<evidence type="ECO:0000256" key="3">
    <source>
        <dbReference type="ARBA" id="ARBA00022963"/>
    </source>
</evidence>
<keyword evidence="6" id="KW-0378">Hydrolase</keyword>
<dbReference type="InterPro" id="IPR000073">
    <property type="entry name" value="AB_hydrolase_1"/>
</dbReference>
<dbReference type="VEuPathDB" id="VectorBase:SCAU002045"/>
<organism evidence="9 10">
    <name type="scientific">Stomoxys calcitrans</name>
    <name type="common">Stable fly</name>
    <name type="synonym">Conops calcitrans</name>
    <dbReference type="NCBI Taxonomy" id="35570"/>
    <lineage>
        <taxon>Eukaryota</taxon>
        <taxon>Metazoa</taxon>
        <taxon>Ecdysozoa</taxon>
        <taxon>Arthropoda</taxon>
        <taxon>Hexapoda</taxon>
        <taxon>Insecta</taxon>
        <taxon>Pterygota</taxon>
        <taxon>Neoptera</taxon>
        <taxon>Endopterygota</taxon>
        <taxon>Diptera</taxon>
        <taxon>Brachycera</taxon>
        <taxon>Muscomorpha</taxon>
        <taxon>Muscoidea</taxon>
        <taxon>Muscidae</taxon>
        <taxon>Stomoxys</taxon>
    </lineage>
</organism>
<evidence type="ECO:0000313" key="10">
    <source>
        <dbReference type="Proteomes" id="UP000095300"/>
    </source>
</evidence>
<accession>A0A1I8NU42</accession>
<evidence type="ECO:0000256" key="5">
    <source>
        <dbReference type="ARBA" id="ARBA00023180"/>
    </source>
</evidence>
<evidence type="ECO:0000256" key="2">
    <source>
        <dbReference type="ARBA" id="ARBA00022729"/>
    </source>
</evidence>
<dbReference type="KEGG" id="scac:106094834"/>
<evidence type="ECO:0000313" key="9">
    <source>
        <dbReference type="EnsemblMetazoa" id="SCAU002045-PA"/>
    </source>
</evidence>
<dbReference type="Proteomes" id="UP000095300">
    <property type="component" value="Unassembled WGS sequence"/>
</dbReference>
<dbReference type="Gene3D" id="3.40.50.1820">
    <property type="entry name" value="alpha/beta hydrolase"/>
    <property type="match status" value="1"/>
</dbReference>
<dbReference type="SUPFAM" id="SSF53474">
    <property type="entry name" value="alpha/beta-Hydrolases"/>
    <property type="match status" value="1"/>
</dbReference>
<dbReference type="GO" id="GO:0016788">
    <property type="term" value="F:hydrolase activity, acting on ester bonds"/>
    <property type="evidence" value="ECO:0007669"/>
    <property type="project" value="InterPro"/>
</dbReference>
<evidence type="ECO:0000256" key="1">
    <source>
        <dbReference type="ARBA" id="ARBA00010701"/>
    </source>
</evidence>
<dbReference type="OrthoDB" id="9974421at2759"/>
<protein>
    <recommendedName>
        <fullName evidence="6">Lipase</fullName>
    </recommendedName>
</protein>
<dbReference type="AlphaFoldDB" id="A0A1I8NU42"/>
<keyword evidence="10" id="KW-1185">Reference proteome</keyword>
<dbReference type="EnsemblMetazoa" id="SCAU002045-RA">
    <property type="protein sequence ID" value="SCAU002045-PA"/>
    <property type="gene ID" value="SCAU002045"/>
</dbReference>
<feature type="active site" description="Nucleophile" evidence="7">
    <location>
        <position position="134"/>
    </location>
</feature>
<evidence type="ECO:0000256" key="4">
    <source>
        <dbReference type="ARBA" id="ARBA00023098"/>
    </source>
</evidence>
<dbReference type="Pfam" id="PF00561">
    <property type="entry name" value="Abhydrolase_1"/>
    <property type="match status" value="1"/>
</dbReference>
<gene>
    <name evidence="9" type="primary">106094834</name>
</gene>
<keyword evidence="4" id="KW-0443">Lipid metabolism</keyword>
<comment type="similarity">
    <text evidence="1 6">Belongs to the AB hydrolase superfamily. Lipase family.</text>
</comment>
<feature type="domain" description="AB hydrolase-1" evidence="8">
    <location>
        <begin position="40"/>
        <end position="157"/>
    </location>
</feature>
<dbReference type="PIRSF" id="PIRSF000862">
    <property type="entry name" value="Steryl_ester_lip"/>
    <property type="match status" value="1"/>
</dbReference>
<proteinExistence type="inferred from homology"/>
<dbReference type="InterPro" id="IPR029058">
    <property type="entry name" value="AB_hydrolase_fold"/>
</dbReference>
<dbReference type="FunFam" id="3.40.50.1820:FF:000179">
    <property type="entry name" value="Lipase"/>
    <property type="match status" value="1"/>
</dbReference>
<evidence type="ECO:0000259" key="8">
    <source>
        <dbReference type="Pfam" id="PF00561"/>
    </source>
</evidence>
<name>A0A1I8NU42_STOCA</name>
<keyword evidence="3 6" id="KW-0442">Lipid degradation</keyword>
<dbReference type="PANTHER" id="PTHR11005">
    <property type="entry name" value="LYSOSOMAL ACID LIPASE-RELATED"/>
    <property type="match status" value="1"/>
</dbReference>
<keyword evidence="2" id="KW-0732">Signal</keyword>
<evidence type="ECO:0000256" key="7">
    <source>
        <dbReference type="PIRSR" id="PIRSR000862-1"/>
    </source>
</evidence>
<reference evidence="9" key="1">
    <citation type="submission" date="2020-05" db="UniProtKB">
        <authorList>
            <consortium name="EnsemblMetazoa"/>
        </authorList>
    </citation>
    <scope>IDENTIFICATION</scope>
    <source>
        <strain evidence="9">USDA</strain>
    </source>
</reference>